<protein>
    <submittedName>
        <fullName evidence="4">Alpha/beta hydrolase family protein</fullName>
    </submittedName>
</protein>
<evidence type="ECO:0000256" key="1">
    <source>
        <dbReference type="SAM" id="Coils"/>
    </source>
</evidence>
<evidence type="ECO:0000259" key="3">
    <source>
        <dbReference type="Pfam" id="PF06259"/>
    </source>
</evidence>
<evidence type="ECO:0000256" key="2">
    <source>
        <dbReference type="SAM" id="MobiDB-lite"/>
    </source>
</evidence>
<dbReference type="GO" id="GO:0016787">
    <property type="term" value="F:hydrolase activity"/>
    <property type="evidence" value="ECO:0007669"/>
    <property type="project" value="UniProtKB-KW"/>
</dbReference>
<keyword evidence="1" id="KW-0175">Coiled coil</keyword>
<evidence type="ECO:0000313" key="5">
    <source>
        <dbReference type="Proteomes" id="UP001206924"/>
    </source>
</evidence>
<name>A0ABT1NSJ2_9MICC</name>
<dbReference type="InterPro" id="IPR010427">
    <property type="entry name" value="DUF1023"/>
</dbReference>
<comment type="caution">
    <text evidence="4">The sequence shown here is derived from an EMBL/GenBank/DDBJ whole genome shotgun (WGS) entry which is preliminary data.</text>
</comment>
<keyword evidence="4" id="KW-0378">Hydrolase</keyword>
<feature type="coiled-coil region" evidence="1">
    <location>
        <begin position="148"/>
        <end position="175"/>
    </location>
</feature>
<dbReference type="Pfam" id="PF06259">
    <property type="entry name" value="Abhydrolase_8"/>
    <property type="match status" value="1"/>
</dbReference>
<evidence type="ECO:0000313" key="4">
    <source>
        <dbReference type="EMBL" id="MCQ1950706.1"/>
    </source>
</evidence>
<feature type="region of interest" description="Disordered" evidence="2">
    <location>
        <begin position="510"/>
        <end position="537"/>
    </location>
</feature>
<accession>A0ABT1NSJ2</accession>
<organism evidence="4 5">
    <name type="scientific">Arthrobacter jinronghuae</name>
    <dbReference type="NCBI Taxonomy" id="2964609"/>
    <lineage>
        <taxon>Bacteria</taxon>
        <taxon>Bacillati</taxon>
        <taxon>Actinomycetota</taxon>
        <taxon>Actinomycetes</taxon>
        <taxon>Micrococcales</taxon>
        <taxon>Micrococcaceae</taxon>
        <taxon>Arthrobacter</taxon>
    </lineage>
</organism>
<dbReference type="Proteomes" id="UP001206924">
    <property type="component" value="Unassembled WGS sequence"/>
</dbReference>
<reference evidence="4 5" key="1">
    <citation type="submission" date="2022-07" db="EMBL/GenBank/DDBJ databases">
        <title>Novel species in genus Arthrobacter.</title>
        <authorList>
            <person name="Liu Y."/>
        </authorList>
    </citation>
    <scope>NUCLEOTIDE SEQUENCE [LARGE SCALE GENOMIC DNA]</scope>
    <source>
        <strain evidence="5">zg-Y859</strain>
    </source>
</reference>
<proteinExistence type="predicted"/>
<dbReference type="RefSeq" id="WP_255865938.1">
    <property type="nucleotide sequence ID" value="NZ_CP104263.1"/>
</dbReference>
<dbReference type="EMBL" id="JANFLP010000013">
    <property type="protein sequence ID" value="MCQ1950706.1"/>
    <property type="molecule type" value="Genomic_DNA"/>
</dbReference>
<sequence>MSINVDLSGTDNLPNEAALLAAAGRLDRRAERMADTLDDAQAKWQTVNSFYRAPEASLVHTAMDKPRDDGEEILLAVRSSKQALEVFAEEIRTIRAKRADLKTKIATAQAQDKREAEIIDGIGEFGFLGEAVSKIGSVMDSADAFMDQFMLQREADQLADDLQKAEQECNRAHRALVRPTADVPPISKEALNEWAIQDVTQAYNRVQNSIGDPTVAMQQYLALLAGLRPDQMDQFLARNPEAALSPPALGSDPQKNKEAWEKLTPEQRAVISQKVPSLVGNLEGIPYSDRIAANNVALDLALAQKPLPDAQRDVLLEIKHAADPGRDGRTVRGLISFDPTHPPLAALAIGNMDTADNVTWNVPGMGTTAGSMDDWAKGSQNIYDAQVKLGGGEPAVVAWIGYHTPAMPPSTEVLGNAHALNGGERLASSLNGFNAASDGRDAYVSVAAHSYGTTTTAYGLTGIDFDVDSVAFYGSAGLDDTAVADMRIKDGPGGQPALFATQATQDDVASLGRSSGRTNPLGDGFGSHEFSSEGDAERELKQTLGHSVLGEDGDKWNPMHTYDKHGYLDVGTQSLDSIAKITTGNGDEVLQREEELADTSKAFEERRSEMPYYPHSFGRR</sequence>
<feature type="domain" description="DUF1023" evidence="3">
    <location>
        <begin position="338"/>
        <end position="509"/>
    </location>
</feature>
<feature type="region of interest" description="Disordered" evidence="2">
    <location>
        <begin position="591"/>
        <end position="620"/>
    </location>
</feature>
<keyword evidence="5" id="KW-1185">Reference proteome</keyword>
<gene>
    <name evidence="4" type="ORF">NNX28_12325</name>
</gene>